<protein>
    <submittedName>
        <fullName evidence="2">Uncharacterized protein</fullName>
    </submittedName>
</protein>
<organism evidence="2">
    <name type="scientific">viral metagenome</name>
    <dbReference type="NCBI Taxonomy" id="1070528"/>
    <lineage>
        <taxon>unclassified sequences</taxon>
        <taxon>metagenomes</taxon>
        <taxon>organismal metagenomes</taxon>
    </lineage>
</organism>
<sequence length="73" mass="8699">MALTQCYRQGDGWCIAFGYDAQKIEALKAAIPHTARSWSPEAKQWWVDKNYEIEMLRLFPDFEVFQKQPRLFE</sequence>
<name>A0A6M3KVI6_9ZZZZ</name>
<dbReference type="EMBL" id="MT142367">
    <property type="protein sequence ID" value="QJA79130.1"/>
    <property type="molecule type" value="Genomic_DNA"/>
</dbReference>
<proteinExistence type="predicted"/>
<evidence type="ECO:0000313" key="2">
    <source>
        <dbReference type="EMBL" id="QJA86029.1"/>
    </source>
</evidence>
<accession>A0A6M3KVI6</accession>
<reference evidence="2" key="1">
    <citation type="submission" date="2020-03" db="EMBL/GenBank/DDBJ databases">
        <title>The deep terrestrial virosphere.</title>
        <authorList>
            <person name="Holmfeldt K."/>
            <person name="Nilsson E."/>
            <person name="Simone D."/>
            <person name="Lopez-Fernandez M."/>
            <person name="Wu X."/>
            <person name="de Brujin I."/>
            <person name="Lundin D."/>
            <person name="Andersson A."/>
            <person name="Bertilsson S."/>
            <person name="Dopson M."/>
        </authorList>
    </citation>
    <scope>NUCLEOTIDE SEQUENCE</scope>
    <source>
        <strain evidence="1">MM415A00943</strain>
        <strain evidence="2">MM415B02148</strain>
    </source>
</reference>
<evidence type="ECO:0000313" key="1">
    <source>
        <dbReference type="EMBL" id="QJA79130.1"/>
    </source>
</evidence>
<dbReference type="EMBL" id="MT142610">
    <property type="protein sequence ID" value="QJA86029.1"/>
    <property type="molecule type" value="Genomic_DNA"/>
</dbReference>
<dbReference type="AlphaFoldDB" id="A0A6M3KVI6"/>
<gene>
    <name evidence="1" type="ORF">MM415A00943_0033</name>
    <name evidence="2" type="ORF">MM415B02148_0015</name>
</gene>